<comment type="caution">
    <text evidence="1">The sequence shown here is derived from an EMBL/GenBank/DDBJ whole genome shotgun (WGS) entry which is preliminary data.</text>
</comment>
<evidence type="ECO:0008006" key="3">
    <source>
        <dbReference type="Google" id="ProtNLM"/>
    </source>
</evidence>
<gene>
    <name evidence="1" type="ORF">ACFOZ4_01325</name>
</gene>
<proteinExistence type="predicted"/>
<dbReference type="EMBL" id="JBHSAY010000003">
    <property type="protein sequence ID" value="MFC4129250.1"/>
    <property type="molecule type" value="Genomic_DNA"/>
</dbReference>
<protein>
    <recommendedName>
        <fullName evidence="3">PAS domain-containing protein</fullName>
    </recommendedName>
</protein>
<organism evidence="1 2">
    <name type="scientific">Hamadaea flava</name>
    <dbReference type="NCBI Taxonomy" id="1742688"/>
    <lineage>
        <taxon>Bacteria</taxon>
        <taxon>Bacillati</taxon>
        <taxon>Actinomycetota</taxon>
        <taxon>Actinomycetes</taxon>
        <taxon>Micromonosporales</taxon>
        <taxon>Micromonosporaceae</taxon>
        <taxon>Hamadaea</taxon>
    </lineage>
</organism>
<sequence length="155" mass="16581">MTHVELSLSTSVTPDWRPPVTVPEELSRWVTAVVESAEPALIIDASATIVATTPSCANLLGLRHPWVGERLPDSLHLIDFTANGAELPEPERELIPPLLAVASGRLARGLMRVRTNAALAAARGEESETRTLDAIATPLHADDVAVGSLTFFCEI</sequence>
<reference evidence="2" key="1">
    <citation type="journal article" date="2019" name="Int. J. Syst. Evol. Microbiol.">
        <title>The Global Catalogue of Microorganisms (GCM) 10K type strain sequencing project: providing services to taxonomists for standard genome sequencing and annotation.</title>
        <authorList>
            <consortium name="The Broad Institute Genomics Platform"/>
            <consortium name="The Broad Institute Genome Sequencing Center for Infectious Disease"/>
            <person name="Wu L."/>
            <person name="Ma J."/>
        </authorList>
    </citation>
    <scope>NUCLEOTIDE SEQUENCE [LARGE SCALE GENOMIC DNA]</scope>
    <source>
        <strain evidence="2">CGMCC 4.7289</strain>
    </source>
</reference>
<keyword evidence="2" id="KW-1185">Reference proteome</keyword>
<accession>A0ABV8LEW3</accession>
<evidence type="ECO:0000313" key="1">
    <source>
        <dbReference type="EMBL" id="MFC4129250.1"/>
    </source>
</evidence>
<name>A0ABV8LEW3_9ACTN</name>
<evidence type="ECO:0000313" key="2">
    <source>
        <dbReference type="Proteomes" id="UP001595816"/>
    </source>
</evidence>
<dbReference type="RefSeq" id="WP_253759037.1">
    <property type="nucleotide sequence ID" value="NZ_JAMZDZ010000001.1"/>
</dbReference>
<dbReference type="Proteomes" id="UP001595816">
    <property type="component" value="Unassembled WGS sequence"/>
</dbReference>